<evidence type="ECO:0000313" key="2">
    <source>
        <dbReference type="Proteomes" id="UP000231019"/>
    </source>
</evidence>
<accession>A0A2M7FZI0</accession>
<reference evidence="1 2" key="1">
    <citation type="submission" date="2017-09" db="EMBL/GenBank/DDBJ databases">
        <title>Depth-based differentiation of microbial function through sediment-hosted aquifers and enrichment of novel symbionts in the deep terrestrial subsurface.</title>
        <authorList>
            <person name="Probst A.J."/>
            <person name="Ladd B."/>
            <person name="Jarett J.K."/>
            <person name="Geller-Mcgrath D.E."/>
            <person name="Sieber C.M."/>
            <person name="Emerson J.B."/>
            <person name="Anantharaman K."/>
            <person name="Thomas B.C."/>
            <person name="Malmstrom R."/>
            <person name="Stieglmeier M."/>
            <person name="Klingl A."/>
            <person name="Woyke T."/>
            <person name="Ryan C.M."/>
            <person name="Banfield J.F."/>
        </authorList>
    </citation>
    <scope>NUCLEOTIDE SEQUENCE [LARGE SCALE GENOMIC DNA]</scope>
    <source>
        <strain evidence="1">CG17_big_fil_post_rev_8_21_14_2_50_48_46</strain>
    </source>
</reference>
<evidence type="ECO:0000313" key="1">
    <source>
        <dbReference type="EMBL" id="PIW14546.1"/>
    </source>
</evidence>
<dbReference type="Proteomes" id="UP000231019">
    <property type="component" value="Unassembled WGS sequence"/>
</dbReference>
<name>A0A2M7FZI0_9BACT</name>
<proteinExistence type="predicted"/>
<dbReference type="EMBL" id="PFFQ01000059">
    <property type="protein sequence ID" value="PIW14546.1"/>
    <property type="molecule type" value="Genomic_DNA"/>
</dbReference>
<comment type="caution">
    <text evidence="1">The sequence shown here is derived from an EMBL/GenBank/DDBJ whole genome shotgun (WGS) entry which is preliminary data.</text>
</comment>
<gene>
    <name evidence="1" type="ORF">COW36_21140</name>
</gene>
<sequence length="102" mass="11898">MANSHKMHLTLLRSASDFDCWPDLTAIKPNNGELMNPFITSQNPPGWPTNFMVLTGARHCFSLYFSKNKMIKLKHIQKNMLNRLFIFSMVPFWNTKTAKEQH</sequence>
<dbReference type="AlphaFoldDB" id="A0A2M7FZI0"/>
<protein>
    <submittedName>
        <fullName evidence="1">Uncharacterized protein</fullName>
    </submittedName>
</protein>
<organism evidence="1 2">
    <name type="scientific">bacterium (Candidatus Blackallbacteria) CG17_big_fil_post_rev_8_21_14_2_50_48_46</name>
    <dbReference type="NCBI Taxonomy" id="2014261"/>
    <lineage>
        <taxon>Bacteria</taxon>
        <taxon>Candidatus Blackallbacteria</taxon>
    </lineage>
</organism>